<dbReference type="SUPFAM" id="SSF47923">
    <property type="entry name" value="Ypt/Rab-GAP domain of gyp1p"/>
    <property type="match status" value="1"/>
</dbReference>
<comment type="caution">
    <text evidence="8">The sequence shown here is derived from an EMBL/GenBank/DDBJ whole genome shotgun (WGS) entry which is preliminary data.</text>
</comment>
<proteinExistence type="predicted"/>
<evidence type="ECO:0000313" key="9">
    <source>
        <dbReference type="Proteomes" id="UP001175271"/>
    </source>
</evidence>
<evidence type="ECO:0000256" key="1">
    <source>
        <dbReference type="ARBA" id="ARBA00004601"/>
    </source>
</evidence>
<dbReference type="CDD" id="cd20788">
    <property type="entry name" value="TBC1D23_C-like"/>
    <property type="match status" value="1"/>
</dbReference>
<feature type="compositionally biased region" description="Basic and acidic residues" evidence="5">
    <location>
        <begin position="1002"/>
        <end position="1014"/>
    </location>
</feature>
<dbReference type="PANTHER" id="PTHR13297">
    <property type="entry name" value="TBC1 DOMAIN FAMILY MEMBER 23-RELATED"/>
    <property type="match status" value="1"/>
</dbReference>
<keyword evidence="4" id="KW-0333">Golgi apparatus</keyword>
<dbReference type="InterPro" id="IPR035969">
    <property type="entry name" value="Rab-GAP_TBC_sf"/>
</dbReference>
<organism evidence="8 9">
    <name type="scientific">Steinernema hermaphroditum</name>
    <dbReference type="NCBI Taxonomy" id="289476"/>
    <lineage>
        <taxon>Eukaryota</taxon>
        <taxon>Metazoa</taxon>
        <taxon>Ecdysozoa</taxon>
        <taxon>Nematoda</taxon>
        <taxon>Chromadorea</taxon>
        <taxon>Rhabditida</taxon>
        <taxon>Tylenchina</taxon>
        <taxon>Panagrolaimomorpha</taxon>
        <taxon>Strongyloidoidea</taxon>
        <taxon>Steinernematidae</taxon>
        <taxon>Steinernema</taxon>
    </lineage>
</organism>
<evidence type="ECO:0000256" key="4">
    <source>
        <dbReference type="ARBA" id="ARBA00023034"/>
    </source>
</evidence>
<dbReference type="SUPFAM" id="SSF50965">
    <property type="entry name" value="Galactose oxidase, central domain"/>
    <property type="match status" value="1"/>
</dbReference>
<keyword evidence="9" id="KW-1185">Reference proteome</keyword>
<feature type="domain" description="Rab-GAP TBC" evidence="6">
    <location>
        <begin position="53"/>
        <end position="229"/>
    </location>
</feature>
<dbReference type="EMBL" id="JAUCMV010000005">
    <property type="protein sequence ID" value="KAK0397669.1"/>
    <property type="molecule type" value="Genomic_DNA"/>
</dbReference>
<feature type="compositionally biased region" description="Low complexity" evidence="5">
    <location>
        <begin position="923"/>
        <end position="943"/>
    </location>
</feature>
<dbReference type="PROSITE" id="PS50086">
    <property type="entry name" value="TBC_RABGAP"/>
    <property type="match status" value="1"/>
</dbReference>
<dbReference type="Proteomes" id="UP001175271">
    <property type="component" value="Unassembled WGS sequence"/>
</dbReference>
<dbReference type="InterPro" id="IPR045799">
    <property type="entry name" value="TBC1D23_C"/>
</dbReference>
<dbReference type="GO" id="GO:0042147">
    <property type="term" value="P:retrograde transport, endosome to Golgi"/>
    <property type="evidence" value="ECO:0007669"/>
    <property type="project" value="InterPro"/>
</dbReference>
<dbReference type="GO" id="GO:0005802">
    <property type="term" value="C:trans-Golgi network"/>
    <property type="evidence" value="ECO:0007669"/>
    <property type="project" value="TreeGrafter"/>
</dbReference>
<dbReference type="Pfam" id="PF19430">
    <property type="entry name" value="TBC1D23_C"/>
    <property type="match status" value="1"/>
</dbReference>
<dbReference type="Pfam" id="PF00566">
    <property type="entry name" value="RabGAP-TBC"/>
    <property type="match status" value="1"/>
</dbReference>
<name>A0AA39LHW0_9BILA</name>
<dbReference type="InterPro" id="IPR039755">
    <property type="entry name" value="TBC1D23"/>
</dbReference>
<gene>
    <name evidence="8" type="ORF">QR680_002209</name>
</gene>
<dbReference type="InterPro" id="IPR001763">
    <property type="entry name" value="Rhodanese-like_dom"/>
</dbReference>
<evidence type="ECO:0000256" key="3">
    <source>
        <dbReference type="ARBA" id="ARBA00022473"/>
    </source>
</evidence>
<evidence type="ECO:0000256" key="5">
    <source>
        <dbReference type="SAM" id="MobiDB-lite"/>
    </source>
</evidence>
<evidence type="ECO:0000259" key="7">
    <source>
        <dbReference type="PROSITE" id="PS50206"/>
    </source>
</evidence>
<feature type="compositionally biased region" description="Low complexity" evidence="5">
    <location>
        <begin position="973"/>
        <end position="985"/>
    </location>
</feature>
<reference evidence="8" key="1">
    <citation type="submission" date="2023-06" db="EMBL/GenBank/DDBJ databases">
        <title>Genomic analysis of the entomopathogenic nematode Steinernema hermaphroditum.</title>
        <authorList>
            <person name="Schwarz E.M."/>
            <person name="Heppert J.K."/>
            <person name="Baniya A."/>
            <person name="Schwartz H.T."/>
            <person name="Tan C.-H."/>
            <person name="Antoshechkin I."/>
            <person name="Sternberg P.W."/>
            <person name="Goodrich-Blair H."/>
            <person name="Dillman A.R."/>
        </authorList>
    </citation>
    <scope>NUCLEOTIDE SEQUENCE</scope>
    <source>
        <strain evidence="8">PS9179</strain>
        <tissue evidence="8">Whole animal</tissue>
    </source>
</reference>
<dbReference type="AlphaFoldDB" id="A0AA39LHW0"/>
<keyword evidence="3" id="KW-0217">Developmental protein</keyword>
<sequence>MATTVTEEFDVSSGSVLSDDWVCDNEAPAAKESAVLAASSDSNNEASVGDAFYCVRSKRCEKWVNSLGVRNKADPLMDWDQLYNLKNQAELRKCCREVCNRVGDVISVPELESLVTLYCKRQNLEFSPGNGWIDVLEVLISVGFDSSTLYNVFFAITTKYIPRDLSSKAKVFDLFRLILQYHDPELCTHLESVKCVPHSYAYDWFSTILAKSSTTAVSSVLWDCYLEKGDPFLIFFMAFVLLVNARDDIMLMKNDKNQLREYIVSLPQNLSEEDVADFMDLAEYYSQRTPRCIREKFHFILFGSNLDSEGGDIDLSTTLCLAVSVQELVKSVASLSSVKQDYSYFIIDSRDQMEFSKGSIPGSFNLCCRLFVDEPEQFHIAVESLESYKKSMRPDDHICFVGSGEEELDSYAMMVVAKFLQLGKRYISLLEGGYKALHGFLKESDNLALLASHNLYECVECASASYRKESASSGMWSVMTKVKETMNKISARDKTRKFSQESAGHVMSSDRHAKRYRNMPSVFSIEDSMSSDEEYEFPEVDATNESEKLKWTDFRSQPEIIDSFEGHELTANRTSMKKCHIAISRTHMHILHALPDSPEHVMTKARLPLSTVMQVTSKKKVPEFLTFKFGYELPTGRVKFLFALPTRSPSGGSAFVLVTETEDYGEVQLHFWRVNLAADGMRVESDPVSLLTEPITVQDSFIVALRDDMPEVVCMTAPGLIVHRISAEAQYPQASNRFTVPGADLNHFYDGFLSKGNAYFMSSSPDGHLDHSRVHVLSLNSGGPIGTQFCQPDPQRGMPPHRKEAGIDSTAGFILLAGGEVDYGTGNVTRLTDYWVLDLNNFHWNQVPAQMPVPLIEPRLTTTNSGNVYLWGDFDEPLPGMPESGTHLRVLKITGFNTLAPPPYSQSAMYPQQPQQPQPPQSGYPGGSQQPYSQPGYQGGMYPNAPLNPAAGFPSGGYPDPNAQYTAQPNPQPYGGNQQYGMQPNAEAPYGSQLSGQQYPHYPEKEKKKDCTIS</sequence>
<dbReference type="InterPro" id="IPR000195">
    <property type="entry name" value="Rab-GAP-TBC_dom"/>
</dbReference>
<dbReference type="PANTHER" id="PTHR13297:SF5">
    <property type="entry name" value="TBC1 DOMAIN FAMILY MEMBER 23"/>
    <property type="match status" value="1"/>
</dbReference>
<dbReference type="Pfam" id="PF00581">
    <property type="entry name" value="Rhodanese"/>
    <property type="match status" value="1"/>
</dbReference>
<feature type="region of interest" description="Disordered" evidence="5">
    <location>
        <begin position="902"/>
        <end position="1014"/>
    </location>
</feature>
<dbReference type="InterPro" id="IPR036873">
    <property type="entry name" value="Rhodanese-like_dom_sf"/>
</dbReference>
<dbReference type="Gene3D" id="1.10.472.80">
    <property type="entry name" value="Ypt/Rab-GAP domain of gyp1p, domain 3"/>
    <property type="match status" value="1"/>
</dbReference>
<evidence type="ECO:0000313" key="8">
    <source>
        <dbReference type="EMBL" id="KAK0397669.1"/>
    </source>
</evidence>
<comment type="subcellular location">
    <subcellularLocation>
        <location evidence="1">Golgi apparatus</location>
        <location evidence="1">trans-Golgi network</location>
    </subcellularLocation>
</comment>
<feature type="domain" description="Rhodanese" evidence="7">
    <location>
        <begin position="340"/>
        <end position="446"/>
    </location>
</feature>
<dbReference type="InterPro" id="IPR015915">
    <property type="entry name" value="Kelch-typ_b-propeller"/>
</dbReference>
<dbReference type="SUPFAM" id="SSF52821">
    <property type="entry name" value="Rhodanese/Cell cycle control phosphatase"/>
    <property type="match status" value="1"/>
</dbReference>
<protein>
    <recommendedName>
        <fullName evidence="2">TBC1 domain family member 23</fullName>
    </recommendedName>
</protein>
<dbReference type="Gene3D" id="2.120.10.80">
    <property type="entry name" value="Kelch-type beta propeller"/>
    <property type="match status" value="1"/>
</dbReference>
<dbReference type="SMART" id="SM00450">
    <property type="entry name" value="RHOD"/>
    <property type="match status" value="1"/>
</dbReference>
<evidence type="ECO:0000259" key="6">
    <source>
        <dbReference type="PROSITE" id="PS50086"/>
    </source>
</evidence>
<dbReference type="InterPro" id="IPR011043">
    <property type="entry name" value="Gal_Oxase/kelch_b-propeller"/>
</dbReference>
<dbReference type="GO" id="GO:0005829">
    <property type="term" value="C:cytosol"/>
    <property type="evidence" value="ECO:0007669"/>
    <property type="project" value="GOC"/>
</dbReference>
<dbReference type="Gene3D" id="3.40.250.10">
    <property type="entry name" value="Rhodanese-like domain"/>
    <property type="match status" value="1"/>
</dbReference>
<dbReference type="PROSITE" id="PS50206">
    <property type="entry name" value="RHODANESE_3"/>
    <property type="match status" value="1"/>
</dbReference>
<accession>A0AA39LHW0</accession>
<feature type="region of interest" description="Disordered" evidence="5">
    <location>
        <begin position="492"/>
        <end position="511"/>
    </location>
</feature>
<evidence type="ECO:0000256" key="2">
    <source>
        <dbReference type="ARBA" id="ARBA00014207"/>
    </source>
</evidence>
<dbReference type="GO" id="GO:0099041">
    <property type="term" value="P:vesicle tethering to Golgi"/>
    <property type="evidence" value="ECO:0007669"/>
    <property type="project" value="TreeGrafter"/>
</dbReference>